<evidence type="ECO:0000256" key="5">
    <source>
        <dbReference type="SAM" id="Phobius"/>
    </source>
</evidence>
<dbReference type="PANTHER" id="PTHR43229:SF2">
    <property type="entry name" value="NODULATION PROTEIN J"/>
    <property type="match status" value="1"/>
</dbReference>
<feature type="transmembrane region" description="Helical" evidence="5">
    <location>
        <begin position="251"/>
        <end position="273"/>
    </location>
</feature>
<feature type="transmembrane region" description="Helical" evidence="5">
    <location>
        <begin position="20"/>
        <end position="38"/>
    </location>
</feature>
<keyword evidence="4 5" id="KW-0472">Membrane</keyword>
<evidence type="ECO:0000313" key="8">
    <source>
        <dbReference type="EMBL" id="WYJ94010.1"/>
    </source>
</evidence>
<evidence type="ECO:0000256" key="2">
    <source>
        <dbReference type="ARBA" id="ARBA00022692"/>
    </source>
</evidence>
<dbReference type="GO" id="GO:0140359">
    <property type="term" value="F:ABC-type transporter activity"/>
    <property type="evidence" value="ECO:0007669"/>
    <property type="project" value="InterPro"/>
</dbReference>
<evidence type="ECO:0000313" key="7">
    <source>
        <dbReference type="EMBL" id="OUZ32857.1"/>
    </source>
</evidence>
<feature type="transmembrane region" description="Helical" evidence="5">
    <location>
        <begin position="176"/>
        <end position="194"/>
    </location>
</feature>
<feature type="transmembrane region" description="Helical" evidence="5">
    <location>
        <begin position="101"/>
        <end position="130"/>
    </location>
</feature>
<accession>A0A200J8A8</accession>
<reference evidence="7" key="1">
    <citation type="submission" date="2017-05" db="EMBL/GenBank/DDBJ databases">
        <title>The Genome Sequence of Enterococcus sp. 9D6_DIV0238.</title>
        <authorList>
            <consortium name="The Broad Institute Genomics Platform"/>
            <consortium name="The Broad Institute Genomic Center for Infectious Diseases"/>
            <person name="Earl A."/>
            <person name="Manson A."/>
            <person name="Schwartman J."/>
            <person name="Gilmore M."/>
            <person name="Abouelleil A."/>
            <person name="Cao P."/>
            <person name="Chapman S."/>
            <person name="Cusick C."/>
            <person name="Shea T."/>
            <person name="Young S."/>
            <person name="Neafsey D."/>
            <person name="Nusbaum C."/>
            <person name="Birren B."/>
        </authorList>
    </citation>
    <scope>NUCLEOTIDE SEQUENCE [LARGE SCALE GENOMIC DNA]</scope>
    <source>
        <strain evidence="7">9D6_DIV0238</strain>
    </source>
</reference>
<reference evidence="8" key="3">
    <citation type="submission" date="2024-03" db="EMBL/GenBank/DDBJ databases">
        <title>The Genome Sequence of Enterococcus sp. DIV0238c.</title>
        <authorList>
            <consortium name="The Broad Institute Genomics Platform"/>
            <consortium name="The Broad Institute Microbial Omics Core"/>
            <consortium name="The Broad Institute Genomic Center for Infectious Diseases"/>
            <person name="Earl A."/>
            <person name="Manson A."/>
            <person name="Gilmore M."/>
            <person name="Schwartman J."/>
            <person name="Shea T."/>
            <person name="Abouelleil A."/>
            <person name="Cao P."/>
            <person name="Chapman S."/>
            <person name="Cusick C."/>
            <person name="Young S."/>
            <person name="Neafsey D."/>
            <person name="Nusbaum C."/>
            <person name="Birren B."/>
        </authorList>
    </citation>
    <scope>NUCLEOTIDE SEQUENCE</scope>
    <source>
        <strain evidence="8">9D6_DIV0238</strain>
    </source>
</reference>
<proteinExistence type="predicted"/>
<keyword evidence="9" id="KW-1185">Reference proteome</keyword>
<dbReference type="GO" id="GO:0043190">
    <property type="term" value="C:ATP-binding cassette (ABC) transporter complex"/>
    <property type="evidence" value="ECO:0007669"/>
    <property type="project" value="InterPro"/>
</dbReference>
<dbReference type="EMBL" id="CP147246">
    <property type="protein sequence ID" value="WYJ94010.1"/>
    <property type="molecule type" value="Genomic_DNA"/>
</dbReference>
<keyword evidence="2 5" id="KW-0812">Transmembrane</keyword>
<dbReference type="Pfam" id="PF12698">
    <property type="entry name" value="ABC2_membrane_3"/>
    <property type="match status" value="1"/>
</dbReference>
<dbReference type="InterPro" id="IPR000412">
    <property type="entry name" value="ABC_2_transport"/>
</dbReference>
<feature type="transmembrane region" description="Helical" evidence="5">
    <location>
        <begin position="58"/>
        <end position="80"/>
    </location>
</feature>
<dbReference type="InterPro" id="IPR051784">
    <property type="entry name" value="Nod_factor_ABC_transporter"/>
</dbReference>
<dbReference type="PANTHER" id="PTHR43229">
    <property type="entry name" value="NODULATION PROTEIN J"/>
    <property type="match status" value="1"/>
</dbReference>
<name>A0A200J8A8_9ENTE</name>
<sequence>MNALVYRGLALFFKNKQAVVGSFIGALIMIGLYVFLLGDSIVKQLSMLSDPQLVIDTWMLAGVTGIASASSTLGSVSQLIRDKERNVYTDFMISPIAKSKIMLGYFLSTFLISTIITLAVIIVAECYIVFISNGTWLSLPQFILLILAGFLTVLCSSAFMFFVASFFKRIDTFSTMTSIIGPLLGFLTGCYVPIGSLPEATRTVIQYFPLTSGIVLIRRILTENAFAADSSEVTQAVKEELGIIMNYSHEVLVPISILLLSSIFFLSIALWNVKRIEMKR</sequence>
<dbReference type="InterPro" id="IPR013525">
    <property type="entry name" value="ABC2_TM"/>
</dbReference>
<dbReference type="OrthoDB" id="162334at2"/>
<protein>
    <recommendedName>
        <fullName evidence="6">ABC transmembrane type-2 domain-containing protein</fullName>
    </recommendedName>
</protein>
<evidence type="ECO:0000256" key="1">
    <source>
        <dbReference type="ARBA" id="ARBA00004141"/>
    </source>
</evidence>
<comment type="subcellular location">
    <subcellularLocation>
        <location evidence="1">Membrane</location>
        <topology evidence="1">Multi-pass membrane protein</topology>
    </subcellularLocation>
</comment>
<evidence type="ECO:0000256" key="3">
    <source>
        <dbReference type="ARBA" id="ARBA00022989"/>
    </source>
</evidence>
<dbReference type="RefSeq" id="WP_087640694.1">
    <property type="nucleotide sequence ID" value="NZ_CP147246.1"/>
</dbReference>
<evidence type="ECO:0000259" key="6">
    <source>
        <dbReference type="PROSITE" id="PS51012"/>
    </source>
</evidence>
<dbReference type="InterPro" id="IPR047817">
    <property type="entry name" value="ABC2_TM_bact-type"/>
</dbReference>
<dbReference type="PROSITE" id="PS51012">
    <property type="entry name" value="ABC_TM2"/>
    <property type="match status" value="1"/>
</dbReference>
<reference evidence="8" key="2">
    <citation type="submission" date="2017-05" db="EMBL/GenBank/DDBJ databases">
        <authorList>
            <consortium name="The Broad Institute Genomics Platform"/>
            <consortium name="The Broad Institute Genomic Center for Infectious Diseases"/>
            <person name="Earl A."/>
            <person name="Manson A."/>
            <person name="Schwartman J."/>
            <person name="Gilmore M."/>
            <person name="Abouelleil A."/>
            <person name="Cao P."/>
            <person name="Chapman S."/>
            <person name="Cusick C."/>
            <person name="Shea T."/>
            <person name="Young S."/>
            <person name="Neafsey D."/>
            <person name="Nusbaum C."/>
            <person name="Birren B."/>
        </authorList>
    </citation>
    <scope>NUCLEOTIDE SEQUENCE</scope>
    <source>
        <strain evidence="8">9D6_DIV0238</strain>
    </source>
</reference>
<feature type="domain" description="ABC transmembrane type-2" evidence="6">
    <location>
        <begin position="17"/>
        <end position="276"/>
    </location>
</feature>
<dbReference type="PIRSF" id="PIRSF006648">
    <property type="entry name" value="DrrB"/>
    <property type="match status" value="1"/>
</dbReference>
<organism evidence="7">
    <name type="scientific">Candidatus Enterococcus dunnyi</name>
    <dbReference type="NCBI Taxonomy" id="1834192"/>
    <lineage>
        <taxon>Bacteria</taxon>
        <taxon>Bacillati</taxon>
        <taxon>Bacillota</taxon>
        <taxon>Bacilli</taxon>
        <taxon>Lactobacillales</taxon>
        <taxon>Enterococcaceae</taxon>
        <taxon>Enterococcus</taxon>
    </lineage>
</organism>
<evidence type="ECO:0000313" key="9">
    <source>
        <dbReference type="Proteomes" id="UP000196151"/>
    </source>
</evidence>
<keyword evidence="3 5" id="KW-1133">Transmembrane helix</keyword>
<dbReference type="AlphaFoldDB" id="A0A200J8A8"/>
<gene>
    <name evidence="8" type="ORF">A5889_001512</name>
    <name evidence="7" type="ORF">A5889_001566</name>
</gene>
<evidence type="ECO:0000256" key="4">
    <source>
        <dbReference type="ARBA" id="ARBA00023136"/>
    </source>
</evidence>
<dbReference type="Proteomes" id="UP000196151">
    <property type="component" value="Chromosome"/>
</dbReference>
<feature type="transmembrane region" description="Helical" evidence="5">
    <location>
        <begin position="142"/>
        <end position="164"/>
    </location>
</feature>
<dbReference type="EMBL" id="NIBQ01000002">
    <property type="protein sequence ID" value="OUZ32857.1"/>
    <property type="molecule type" value="Genomic_DNA"/>
</dbReference>